<dbReference type="InterPro" id="IPR023772">
    <property type="entry name" value="DNA-bd_HTH_TetR-type_CS"/>
</dbReference>
<evidence type="ECO:0000256" key="1">
    <source>
        <dbReference type="ARBA" id="ARBA00023015"/>
    </source>
</evidence>
<dbReference type="GO" id="GO:0000976">
    <property type="term" value="F:transcription cis-regulatory region binding"/>
    <property type="evidence" value="ECO:0007669"/>
    <property type="project" value="TreeGrafter"/>
</dbReference>
<dbReference type="Proteomes" id="UP000042997">
    <property type="component" value="Unassembled WGS sequence"/>
</dbReference>
<evidence type="ECO:0000313" key="4">
    <source>
        <dbReference type="EMBL" id="CDZ90335.1"/>
    </source>
</evidence>
<dbReference type="SUPFAM" id="SSF46689">
    <property type="entry name" value="Homeodomain-like"/>
    <property type="match status" value="1"/>
</dbReference>
<dbReference type="OrthoDB" id="8688418at2"/>
<dbReference type="InterPro" id="IPR001647">
    <property type="entry name" value="HTH_TetR"/>
</dbReference>
<organism evidence="4 5">
    <name type="scientific">Rhodococcus ruber</name>
    <dbReference type="NCBI Taxonomy" id="1830"/>
    <lineage>
        <taxon>Bacteria</taxon>
        <taxon>Bacillati</taxon>
        <taxon>Actinomycetota</taxon>
        <taxon>Actinomycetes</taxon>
        <taxon>Mycobacteriales</taxon>
        <taxon>Nocardiaceae</taxon>
        <taxon>Rhodococcus</taxon>
    </lineage>
</organism>
<keyword evidence="3" id="KW-0804">Transcription</keyword>
<dbReference type="EMBL" id="CCSD01000085">
    <property type="protein sequence ID" value="CDZ90335.1"/>
    <property type="molecule type" value="Genomic_DNA"/>
</dbReference>
<evidence type="ECO:0000256" key="2">
    <source>
        <dbReference type="ARBA" id="ARBA00023125"/>
    </source>
</evidence>
<dbReference type="PANTHER" id="PTHR30055">
    <property type="entry name" value="HTH-TYPE TRANSCRIPTIONAL REGULATOR RUTR"/>
    <property type="match status" value="1"/>
</dbReference>
<dbReference type="InterPro" id="IPR050109">
    <property type="entry name" value="HTH-type_TetR-like_transc_reg"/>
</dbReference>
<dbReference type="PROSITE" id="PS01081">
    <property type="entry name" value="HTH_TETR_1"/>
    <property type="match status" value="1"/>
</dbReference>
<reference evidence="4 5" key="1">
    <citation type="journal article" date="2014" name="Genome Announc.">
        <title>Draft Genome Sequence of Propane- and Butane-Oxidizing Actinobacterium Rhodococcus ruber IEGM 231.</title>
        <authorList>
            <person name="Ivshina I.B."/>
            <person name="Kuyukina M.S."/>
            <person name="Krivoruchko A.V."/>
            <person name="Barbe V."/>
            <person name="Fischer C."/>
        </authorList>
    </citation>
    <scope>NUCLEOTIDE SEQUENCE [LARGE SCALE GENOMIC DNA]</scope>
</reference>
<evidence type="ECO:0000313" key="5">
    <source>
        <dbReference type="Proteomes" id="UP000042997"/>
    </source>
</evidence>
<sequence>MRTVEDVTTSPGLRDRKKAATRAALVAAAADLARERGLDGVTADAIAARAGVSTRTFHNYFAGKEEAVLAHLEGLVHAWVGRLHARPAGEPVWESMEAVAREIVSDPGGDFVELCTTMELLEQSPALLARRVEMEVRASQLLVEAIAERTGTDPRVDLYPSLVRYAAVSAMKSAVELWLAGTSGATSPEELVRAAFEQLRQGLS</sequence>
<accession>A0A098BQ27</accession>
<dbReference type="PROSITE" id="PS50977">
    <property type="entry name" value="HTH_TETR_2"/>
    <property type="match status" value="1"/>
</dbReference>
<dbReference type="InterPro" id="IPR009057">
    <property type="entry name" value="Homeodomain-like_sf"/>
</dbReference>
<dbReference type="Pfam" id="PF17754">
    <property type="entry name" value="TetR_C_14"/>
    <property type="match status" value="1"/>
</dbReference>
<name>A0A098BQ27_9NOCA</name>
<proteinExistence type="predicted"/>
<dbReference type="InterPro" id="IPR041347">
    <property type="entry name" value="MftR_C"/>
</dbReference>
<dbReference type="PANTHER" id="PTHR30055:SF234">
    <property type="entry name" value="HTH-TYPE TRANSCRIPTIONAL REGULATOR BETI"/>
    <property type="match status" value="1"/>
</dbReference>
<dbReference type="GO" id="GO:0003700">
    <property type="term" value="F:DNA-binding transcription factor activity"/>
    <property type="evidence" value="ECO:0007669"/>
    <property type="project" value="TreeGrafter"/>
</dbReference>
<keyword evidence="2" id="KW-0238">DNA-binding</keyword>
<dbReference type="KEGG" id="rrz:CS378_18000"/>
<dbReference type="AlphaFoldDB" id="A0A098BQ27"/>
<gene>
    <name evidence="4" type="ORF">RHRU231_710013</name>
</gene>
<dbReference type="Pfam" id="PF00440">
    <property type="entry name" value="TetR_N"/>
    <property type="match status" value="1"/>
</dbReference>
<protein>
    <submittedName>
        <fullName evidence="4">Putative transcriptional regulator</fullName>
    </submittedName>
</protein>
<dbReference type="PRINTS" id="PR00455">
    <property type="entry name" value="HTHTETR"/>
</dbReference>
<dbReference type="eggNOG" id="COG1309">
    <property type="taxonomic scope" value="Bacteria"/>
</dbReference>
<dbReference type="Gene3D" id="1.10.10.60">
    <property type="entry name" value="Homeodomain-like"/>
    <property type="match status" value="1"/>
</dbReference>
<dbReference type="Gene3D" id="1.10.357.10">
    <property type="entry name" value="Tetracycline Repressor, domain 2"/>
    <property type="match status" value="1"/>
</dbReference>
<keyword evidence="1" id="KW-0805">Transcription regulation</keyword>
<evidence type="ECO:0000256" key="3">
    <source>
        <dbReference type="ARBA" id="ARBA00023163"/>
    </source>
</evidence>